<protein>
    <submittedName>
        <fullName evidence="1">Uncharacterized protein</fullName>
    </submittedName>
</protein>
<gene>
    <name evidence="1" type="ORF">LCGC14_3047000</name>
</gene>
<accession>A0A0F8WMT3</accession>
<comment type="caution">
    <text evidence="1">The sequence shown here is derived from an EMBL/GenBank/DDBJ whole genome shotgun (WGS) entry which is preliminary data.</text>
</comment>
<evidence type="ECO:0000313" key="1">
    <source>
        <dbReference type="EMBL" id="KKK58187.1"/>
    </source>
</evidence>
<dbReference type="AlphaFoldDB" id="A0A0F8WMT3"/>
<proteinExistence type="predicted"/>
<reference evidence="1" key="1">
    <citation type="journal article" date="2015" name="Nature">
        <title>Complex archaea that bridge the gap between prokaryotes and eukaryotes.</title>
        <authorList>
            <person name="Spang A."/>
            <person name="Saw J.H."/>
            <person name="Jorgensen S.L."/>
            <person name="Zaremba-Niedzwiedzka K."/>
            <person name="Martijn J."/>
            <person name="Lind A.E."/>
            <person name="van Eijk R."/>
            <person name="Schleper C."/>
            <person name="Guy L."/>
            <person name="Ettema T.J."/>
        </authorList>
    </citation>
    <scope>NUCLEOTIDE SEQUENCE</scope>
</reference>
<sequence>MKEEEEKESCVFCGWAMGEREGEPLCNKCGKGSIVDSLEEENKMAKAPNMRQAFSCADCKNVELIHCCGCCPTEYECSLYDEWSDEYTICDDFIGDE</sequence>
<name>A0A0F8WMT3_9ZZZZ</name>
<organism evidence="1">
    <name type="scientific">marine sediment metagenome</name>
    <dbReference type="NCBI Taxonomy" id="412755"/>
    <lineage>
        <taxon>unclassified sequences</taxon>
        <taxon>metagenomes</taxon>
        <taxon>ecological metagenomes</taxon>
    </lineage>
</organism>
<dbReference type="EMBL" id="LAZR01064106">
    <property type="protein sequence ID" value="KKK58187.1"/>
    <property type="molecule type" value="Genomic_DNA"/>
</dbReference>